<dbReference type="STRING" id="72664.V4M147"/>
<evidence type="ECO:0000259" key="1">
    <source>
        <dbReference type="PROSITE" id="PS50127"/>
    </source>
</evidence>
<evidence type="ECO:0000313" key="3">
    <source>
        <dbReference type="Proteomes" id="UP000030689"/>
    </source>
</evidence>
<dbReference type="SUPFAM" id="SSF54495">
    <property type="entry name" value="UBC-like"/>
    <property type="match status" value="1"/>
</dbReference>
<dbReference type="SMART" id="SM00212">
    <property type="entry name" value="UBCc"/>
    <property type="match status" value="1"/>
</dbReference>
<dbReference type="Gramene" id="ESQ45933">
    <property type="protein sequence ID" value="ESQ45933"/>
    <property type="gene ID" value="EUTSA_v10011082mg"/>
</dbReference>
<dbReference type="EMBL" id="KI517435">
    <property type="protein sequence ID" value="ESQ45933.1"/>
    <property type="molecule type" value="Genomic_DNA"/>
</dbReference>
<feature type="domain" description="UBC core" evidence="1">
    <location>
        <begin position="1"/>
        <end position="150"/>
    </location>
</feature>
<proteinExistence type="predicted"/>
<name>V4M147_EUTSA</name>
<dbReference type="InterPro" id="IPR016135">
    <property type="entry name" value="UBQ-conjugating_enzyme/RWD"/>
</dbReference>
<dbReference type="PANTHER" id="PTHR24067">
    <property type="entry name" value="UBIQUITIN-CONJUGATING ENZYME E2"/>
    <property type="match status" value="1"/>
</dbReference>
<reference evidence="2 3" key="1">
    <citation type="journal article" date="2013" name="Front. Plant Sci.">
        <title>The Reference Genome of the Halophytic Plant Eutrema salsugineum.</title>
        <authorList>
            <person name="Yang R."/>
            <person name="Jarvis D.E."/>
            <person name="Chen H."/>
            <person name="Beilstein M.A."/>
            <person name="Grimwood J."/>
            <person name="Jenkins J."/>
            <person name="Shu S."/>
            <person name="Prochnik S."/>
            <person name="Xin M."/>
            <person name="Ma C."/>
            <person name="Schmutz J."/>
            <person name="Wing R.A."/>
            <person name="Mitchell-Olds T."/>
            <person name="Schumaker K.S."/>
            <person name="Wang X."/>
        </authorList>
    </citation>
    <scope>NUCLEOTIDE SEQUENCE [LARGE SCALE GENOMIC DNA]</scope>
</reference>
<dbReference type="InterPro" id="IPR000608">
    <property type="entry name" value="UBC"/>
</dbReference>
<dbReference type="KEGG" id="eus:EUTSA_v10011082mg"/>
<keyword evidence="3" id="KW-1185">Reference proteome</keyword>
<organism evidence="2 3">
    <name type="scientific">Eutrema salsugineum</name>
    <name type="common">Saltwater cress</name>
    <name type="synonym">Sisymbrium salsugineum</name>
    <dbReference type="NCBI Taxonomy" id="72664"/>
    <lineage>
        <taxon>Eukaryota</taxon>
        <taxon>Viridiplantae</taxon>
        <taxon>Streptophyta</taxon>
        <taxon>Embryophyta</taxon>
        <taxon>Tracheophyta</taxon>
        <taxon>Spermatophyta</taxon>
        <taxon>Magnoliopsida</taxon>
        <taxon>eudicotyledons</taxon>
        <taxon>Gunneridae</taxon>
        <taxon>Pentapetalae</taxon>
        <taxon>rosids</taxon>
        <taxon>malvids</taxon>
        <taxon>Brassicales</taxon>
        <taxon>Brassicaceae</taxon>
        <taxon>Eutremeae</taxon>
        <taxon>Eutrema</taxon>
    </lineage>
</organism>
<dbReference type="PROSITE" id="PS50127">
    <property type="entry name" value="UBC_2"/>
    <property type="match status" value="1"/>
</dbReference>
<dbReference type="AlphaFoldDB" id="V4M147"/>
<accession>V4M147</accession>
<dbReference type="Gene3D" id="3.10.110.10">
    <property type="entry name" value="Ubiquitin Conjugating Enzyme"/>
    <property type="match status" value="1"/>
</dbReference>
<evidence type="ECO:0000313" key="2">
    <source>
        <dbReference type="EMBL" id="ESQ45933.1"/>
    </source>
</evidence>
<dbReference type="InterPro" id="IPR050113">
    <property type="entry name" value="Ub_conjugating_enzyme"/>
</dbReference>
<protein>
    <recommendedName>
        <fullName evidence="1">UBC core domain-containing protein</fullName>
    </recommendedName>
</protein>
<dbReference type="eggNOG" id="KOG0417">
    <property type="taxonomic scope" value="Eukaryota"/>
</dbReference>
<dbReference type="CDD" id="cd00195">
    <property type="entry name" value="UBCc_UEV"/>
    <property type="match status" value="1"/>
</dbReference>
<sequence length="151" mass="17862">MTLFHIRRSLKDLEDHPSPFYNAGVKDDDIYEWTATIIGPKNTPYEGGVFSLGIHFDPGFSLKAPSMHFKAPIFHPNASHLGNIFHPMLVYDTWCLMTTVCQMLMMIHDMLIHLRIEEKDVVREDVEDMFPYDRVRFDEHAWRWIQLHAMW</sequence>
<dbReference type="Pfam" id="PF00179">
    <property type="entry name" value="UQ_con"/>
    <property type="match status" value="1"/>
</dbReference>
<dbReference type="Proteomes" id="UP000030689">
    <property type="component" value="Unassembled WGS sequence"/>
</dbReference>
<gene>
    <name evidence="2" type="ORF">EUTSA_v10011082mg</name>
</gene>